<feature type="transmembrane region" description="Helical" evidence="9">
    <location>
        <begin position="220"/>
        <end position="240"/>
    </location>
</feature>
<keyword evidence="7" id="KW-0406">Ion transport</keyword>
<feature type="transmembrane region" description="Helical" evidence="9">
    <location>
        <begin position="188"/>
        <end position="213"/>
    </location>
</feature>
<dbReference type="KEGG" id="hpk:Hprae_2054"/>
<feature type="domain" description="Cation/H+ exchanger transmembrane" evidence="10">
    <location>
        <begin position="22"/>
        <end position="399"/>
    </location>
</feature>
<dbReference type="STRING" id="572479.Hprae_2054"/>
<evidence type="ECO:0000256" key="1">
    <source>
        <dbReference type="ARBA" id="ARBA00004651"/>
    </source>
</evidence>
<keyword evidence="2" id="KW-0813">Transport</keyword>
<evidence type="ECO:0000313" key="11">
    <source>
        <dbReference type="EMBL" id="ADO78173.1"/>
    </source>
</evidence>
<feature type="transmembrane region" description="Helical" evidence="9">
    <location>
        <begin position="246"/>
        <end position="264"/>
    </location>
</feature>
<dbReference type="PATRIC" id="fig|572479.3.peg.2091"/>
<feature type="transmembrane region" description="Helical" evidence="9">
    <location>
        <begin position="309"/>
        <end position="332"/>
    </location>
</feature>
<evidence type="ECO:0000256" key="9">
    <source>
        <dbReference type="SAM" id="Phobius"/>
    </source>
</evidence>
<evidence type="ECO:0000256" key="8">
    <source>
        <dbReference type="ARBA" id="ARBA00023136"/>
    </source>
</evidence>
<keyword evidence="5 9" id="KW-0812">Transmembrane</keyword>
<keyword evidence="3" id="KW-0050">Antiport</keyword>
<dbReference type="PANTHER" id="PTHR32507:SF0">
    <property type="entry name" value="NA(+)_H(+) ANTIPORTER 2-RELATED"/>
    <property type="match status" value="1"/>
</dbReference>
<dbReference type="Pfam" id="PF00999">
    <property type="entry name" value="Na_H_Exchanger"/>
    <property type="match status" value="1"/>
</dbReference>
<feature type="transmembrane region" description="Helical" evidence="9">
    <location>
        <begin position="60"/>
        <end position="77"/>
    </location>
</feature>
<evidence type="ECO:0000256" key="3">
    <source>
        <dbReference type="ARBA" id="ARBA00022449"/>
    </source>
</evidence>
<reference evidence="12" key="1">
    <citation type="submission" date="2010-10" db="EMBL/GenBank/DDBJ databases">
        <title>The complete genome of Halanaerobium praevalens DSM 2228.</title>
        <authorList>
            <consortium name="US DOE Joint Genome Institute (JGI-PGF)"/>
            <person name="Lucas S."/>
            <person name="Copeland A."/>
            <person name="Lapidus A."/>
            <person name="Glavina del Rio T."/>
            <person name="Dalin E."/>
            <person name="Tice H."/>
            <person name="Bruce D."/>
            <person name="Goodwin L."/>
            <person name="Pitluck S."/>
            <person name="Kyrpides N."/>
            <person name="Mavromatis K."/>
            <person name="Ivanova N."/>
            <person name="Ovchinnikova G."/>
            <person name="Chertkov O."/>
            <person name="Detter J.C."/>
            <person name="Han C."/>
            <person name="Larimer F."/>
            <person name="Land M."/>
            <person name="Hauser L."/>
            <person name="Markowitz V."/>
            <person name="Cheng J.-F."/>
            <person name="Hugenholtz P."/>
            <person name="Woyke T."/>
            <person name="Wu D."/>
            <person name="Tindall B."/>
            <person name="Pomrenke H.G."/>
            <person name="Brambilla E."/>
            <person name="Klenk H.-P."/>
            <person name="Eisen J.A."/>
        </authorList>
    </citation>
    <scope>NUCLEOTIDE SEQUENCE [LARGE SCALE GENOMIC DNA]</scope>
    <source>
        <strain evidence="12">ATCC 33744 / DSM 2228 / GSL</strain>
    </source>
</reference>
<evidence type="ECO:0000256" key="4">
    <source>
        <dbReference type="ARBA" id="ARBA00022475"/>
    </source>
</evidence>
<dbReference type="InterPro" id="IPR006153">
    <property type="entry name" value="Cation/H_exchanger_TM"/>
</dbReference>
<evidence type="ECO:0000256" key="6">
    <source>
        <dbReference type="ARBA" id="ARBA00022989"/>
    </source>
</evidence>
<dbReference type="eggNOG" id="COG3263">
    <property type="taxonomic scope" value="Bacteria"/>
</dbReference>
<dbReference type="Proteomes" id="UP000006866">
    <property type="component" value="Chromosome"/>
</dbReference>
<dbReference type="InterPro" id="IPR038770">
    <property type="entry name" value="Na+/solute_symporter_sf"/>
</dbReference>
<dbReference type="GO" id="GO:1902600">
    <property type="term" value="P:proton transmembrane transport"/>
    <property type="evidence" value="ECO:0007669"/>
    <property type="project" value="InterPro"/>
</dbReference>
<evidence type="ECO:0000256" key="2">
    <source>
        <dbReference type="ARBA" id="ARBA00022448"/>
    </source>
</evidence>
<sequence>MDSQIVQEILLMTSLIFLGGMLGGAISEKIKLPDVVLYLLVGIFFGPYGIDILNLGSSSLTVKLILTTGTAFILYLGGREIKLKIVKKVWLTITLLATVGVLISTLVVAVSSKLLLGMPIAVALLLGAILAPTDPATLVPIFQKCSIKRKLTQTITSESAFNDAVGSVLFFTFLSIITSNHLNIAHSFILFFKDISFGILAGILLGVFGTFFISQSSYGFLKNFSPIMSIFVALTSYLVAEYIGGSGFMASFVAGMICGNKLSLGLKCDLKNRRVQEEVNETFGLILRMMIFIVLGTMIDFEILLNNFWIHLLIIAIFIFIARPLTVFASTYFDKKSDWSLNELIFMSWIRETGVMPAALTGMLMEFEIPYIDHIVAISFMTIIITLLLQATTTNLVAKKLNLME</sequence>
<gene>
    <name evidence="11" type="ordered locus">Hprae_2054</name>
</gene>
<protein>
    <submittedName>
        <fullName evidence="11">Sodium/hydrogen exchanger</fullName>
    </submittedName>
</protein>
<keyword evidence="4" id="KW-1003">Cell membrane</keyword>
<name>E3DRV9_HALPG</name>
<dbReference type="GO" id="GO:0015297">
    <property type="term" value="F:antiporter activity"/>
    <property type="evidence" value="ECO:0007669"/>
    <property type="project" value="UniProtKB-KW"/>
</dbReference>
<accession>E3DRV9</accession>
<keyword evidence="8 9" id="KW-0472">Membrane</keyword>
<dbReference type="OrthoDB" id="1757035at2"/>
<evidence type="ECO:0000256" key="5">
    <source>
        <dbReference type="ARBA" id="ARBA00022692"/>
    </source>
</evidence>
<evidence type="ECO:0000256" key="7">
    <source>
        <dbReference type="ARBA" id="ARBA00023065"/>
    </source>
</evidence>
<evidence type="ECO:0000313" key="12">
    <source>
        <dbReference type="Proteomes" id="UP000006866"/>
    </source>
</evidence>
<feature type="transmembrane region" description="Helical" evidence="9">
    <location>
        <begin position="6"/>
        <end position="26"/>
    </location>
</feature>
<proteinExistence type="predicted"/>
<feature type="transmembrane region" description="Helical" evidence="9">
    <location>
        <begin position="160"/>
        <end position="182"/>
    </location>
</feature>
<feature type="transmembrane region" description="Helical" evidence="9">
    <location>
        <begin position="371"/>
        <end position="391"/>
    </location>
</feature>
<dbReference type="GO" id="GO:0005886">
    <property type="term" value="C:plasma membrane"/>
    <property type="evidence" value="ECO:0007669"/>
    <property type="project" value="UniProtKB-SubCell"/>
</dbReference>
<comment type="subcellular location">
    <subcellularLocation>
        <location evidence="1">Cell membrane</location>
        <topology evidence="1">Multi-pass membrane protein</topology>
    </subcellularLocation>
</comment>
<organism evidence="11 12">
    <name type="scientific">Halanaerobium praevalens (strain ATCC 33744 / DSM 2228 / GSL)</name>
    <dbReference type="NCBI Taxonomy" id="572479"/>
    <lineage>
        <taxon>Bacteria</taxon>
        <taxon>Bacillati</taxon>
        <taxon>Bacillota</taxon>
        <taxon>Clostridia</taxon>
        <taxon>Halanaerobiales</taxon>
        <taxon>Halanaerobiaceae</taxon>
        <taxon>Halanaerobium</taxon>
    </lineage>
</organism>
<dbReference type="EMBL" id="CP002175">
    <property type="protein sequence ID" value="ADO78173.1"/>
    <property type="molecule type" value="Genomic_DNA"/>
</dbReference>
<dbReference type="Gene3D" id="1.20.1530.20">
    <property type="match status" value="1"/>
</dbReference>
<feature type="transmembrane region" description="Helical" evidence="9">
    <location>
        <begin position="89"/>
        <end position="110"/>
    </location>
</feature>
<feature type="transmembrane region" description="Helical" evidence="9">
    <location>
        <begin position="35"/>
        <end position="54"/>
    </location>
</feature>
<reference evidence="11 12" key="2">
    <citation type="journal article" date="2011" name="Stand. Genomic Sci.">
        <title>Complete genome sequence of the extremely halophilic Halanaerobium praevalens type strain (GSL).</title>
        <authorList>
            <person name="Ivanova N."/>
            <person name="Sikorski J."/>
            <person name="Chertkov O."/>
            <person name="Nolan M."/>
            <person name="Lucas S."/>
            <person name="Hammon N."/>
            <person name="Deshpande S."/>
            <person name="Cheng J.F."/>
            <person name="Tapia R."/>
            <person name="Han C."/>
            <person name="Goodwin L."/>
            <person name="Pitluck S."/>
            <person name="Huntemann M."/>
            <person name="Liolios K."/>
            <person name="Pagani I."/>
            <person name="Mavromatis K."/>
            <person name="Ovchinikova G."/>
            <person name="Pati A."/>
            <person name="Chen A."/>
            <person name="Palaniappan K."/>
            <person name="Land M."/>
            <person name="Hauser L."/>
            <person name="Brambilla E.M."/>
            <person name="Kannan K.P."/>
            <person name="Rohde M."/>
            <person name="Tindall B.J."/>
            <person name="Goker M."/>
            <person name="Detter J.C."/>
            <person name="Woyke T."/>
            <person name="Bristow J."/>
            <person name="Eisen J.A."/>
            <person name="Markowitz V."/>
            <person name="Hugenholtz P."/>
            <person name="Kyrpides N.C."/>
            <person name="Klenk H.P."/>
            <person name="Lapidus A."/>
        </authorList>
    </citation>
    <scope>NUCLEOTIDE SEQUENCE [LARGE SCALE GENOMIC DNA]</scope>
    <source>
        <strain evidence="12">ATCC 33744 / DSM 2228 / GSL</strain>
    </source>
</reference>
<dbReference type="PANTHER" id="PTHR32507">
    <property type="entry name" value="NA(+)/H(+) ANTIPORTER 1"/>
    <property type="match status" value="1"/>
</dbReference>
<feature type="transmembrane region" description="Helical" evidence="9">
    <location>
        <begin position="285"/>
        <end position="303"/>
    </location>
</feature>
<feature type="transmembrane region" description="Helical" evidence="9">
    <location>
        <begin position="116"/>
        <end position="139"/>
    </location>
</feature>
<dbReference type="RefSeq" id="WP_014554189.1">
    <property type="nucleotide sequence ID" value="NC_017455.1"/>
</dbReference>
<dbReference type="AlphaFoldDB" id="E3DRV9"/>
<evidence type="ECO:0000259" key="10">
    <source>
        <dbReference type="Pfam" id="PF00999"/>
    </source>
</evidence>
<keyword evidence="6 9" id="KW-1133">Transmembrane helix</keyword>
<keyword evidence="12" id="KW-1185">Reference proteome</keyword>
<feature type="transmembrane region" description="Helical" evidence="9">
    <location>
        <begin position="344"/>
        <end position="365"/>
    </location>
</feature>
<dbReference type="HOGENOM" id="CLU_005912_9_3_9"/>